<evidence type="ECO:0000313" key="3">
    <source>
        <dbReference type="EMBL" id="EIW76033.1"/>
    </source>
</evidence>
<sequence>MACCAFSLAKRATNHHFLKYERAAREMRAQGIVYNQPENSSFSSVGLAEINEISRSASVTHGCFGSEYPGHIGCNYGEPPYTQKDWRAEREELERALETSNRERDAVCTRGIQNVLEQMAYTAPASATSTPSALGAIALEAKGQVFPDLPEILEGTDPVSLLNYADPFMLLKLEDYPGISDLWTAAKWAKHVKLYRECAALRHDPEVNKQGPGRQTTGGEMREIHGTVDSIFNILLKALGVKGLPTVWTAGGDWKYNELVKELYSRWHRANCRPTNPRAKKHACVESAKAQPFCKRSKKKMTPAGLDAKMNGDESEQGSEPETRRGEGGDLPEAQLEGDHELAHEDGKGEREWMDAASVDMEVCREDAQDSGIRESTVRHAPLLYLDPLARVSVPTHDSTIGPRSPSVSRASAVIDPALVESCPAEEATGEALPHPITSSEDCVVGSASAEDSHVVGPDPQGPVSASASPSSETSPTVNRKASKFSVPGFYTAKWVFVREWVAEDQEQREGRSQAFYSAQWALVSKIPAEVEKWEKKAAEEATKAGVPPPHKTRSRKS</sequence>
<protein>
    <submittedName>
        <fullName evidence="3">Uncharacterized protein</fullName>
    </submittedName>
</protein>
<evidence type="ECO:0000313" key="4">
    <source>
        <dbReference type="Proteomes" id="UP000053558"/>
    </source>
</evidence>
<keyword evidence="1" id="KW-0175">Coiled coil</keyword>
<dbReference type="GeneID" id="19209559"/>
<dbReference type="EMBL" id="JH711587">
    <property type="protein sequence ID" value="EIW76033.1"/>
    <property type="molecule type" value="Genomic_DNA"/>
</dbReference>
<name>A0A5M3MA79_CONPW</name>
<dbReference type="RefSeq" id="XP_007774017.1">
    <property type="nucleotide sequence ID" value="XM_007775827.1"/>
</dbReference>
<feature type="region of interest" description="Disordered" evidence="2">
    <location>
        <begin position="294"/>
        <end position="335"/>
    </location>
</feature>
<comment type="caution">
    <text evidence="3">The sequence shown here is derived from an EMBL/GenBank/DDBJ whole genome shotgun (WGS) entry which is preliminary data.</text>
</comment>
<feature type="region of interest" description="Disordered" evidence="2">
    <location>
        <begin position="537"/>
        <end position="558"/>
    </location>
</feature>
<gene>
    <name evidence="3" type="ORF">CONPUDRAFT_77049</name>
</gene>
<evidence type="ECO:0000256" key="2">
    <source>
        <dbReference type="SAM" id="MobiDB-lite"/>
    </source>
</evidence>
<dbReference type="KEGG" id="cput:CONPUDRAFT_77049"/>
<feature type="coiled-coil region" evidence="1">
    <location>
        <begin position="83"/>
        <end position="110"/>
    </location>
</feature>
<dbReference type="Proteomes" id="UP000053558">
    <property type="component" value="Unassembled WGS sequence"/>
</dbReference>
<accession>A0A5M3MA79</accession>
<reference evidence="4" key="1">
    <citation type="journal article" date="2012" name="Science">
        <title>The Paleozoic origin of enzymatic lignin decomposition reconstructed from 31 fungal genomes.</title>
        <authorList>
            <person name="Floudas D."/>
            <person name="Binder M."/>
            <person name="Riley R."/>
            <person name="Barry K."/>
            <person name="Blanchette R.A."/>
            <person name="Henrissat B."/>
            <person name="Martinez A.T."/>
            <person name="Otillar R."/>
            <person name="Spatafora J.W."/>
            <person name="Yadav J.S."/>
            <person name="Aerts A."/>
            <person name="Benoit I."/>
            <person name="Boyd A."/>
            <person name="Carlson A."/>
            <person name="Copeland A."/>
            <person name="Coutinho P.M."/>
            <person name="de Vries R.P."/>
            <person name="Ferreira P."/>
            <person name="Findley K."/>
            <person name="Foster B."/>
            <person name="Gaskell J."/>
            <person name="Glotzer D."/>
            <person name="Gorecki P."/>
            <person name="Heitman J."/>
            <person name="Hesse C."/>
            <person name="Hori C."/>
            <person name="Igarashi K."/>
            <person name="Jurgens J.A."/>
            <person name="Kallen N."/>
            <person name="Kersten P."/>
            <person name="Kohler A."/>
            <person name="Kuees U."/>
            <person name="Kumar T.K.A."/>
            <person name="Kuo A."/>
            <person name="LaButti K."/>
            <person name="Larrondo L.F."/>
            <person name="Lindquist E."/>
            <person name="Ling A."/>
            <person name="Lombard V."/>
            <person name="Lucas S."/>
            <person name="Lundell T."/>
            <person name="Martin R."/>
            <person name="McLaughlin D.J."/>
            <person name="Morgenstern I."/>
            <person name="Morin E."/>
            <person name="Murat C."/>
            <person name="Nagy L.G."/>
            <person name="Nolan M."/>
            <person name="Ohm R.A."/>
            <person name="Patyshakuliyeva A."/>
            <person name="Rokas A."/>
            <person name="Ruiz-Duenas F.J."/>
            <person name="Sabat G."/>
            <person name="Salamov A."/>
            <person name="Samejima M."/>
            <person name="Schmutz J."/>
            <person name="Slot J.C."/>
            <person name="St John F."/>
            <person name="Stenlid J."/>
            <person name="Sun H."/>
            <person name="Sun S."/>
            <person name="Syed K."/>
            <person name="Tsang A."/>
            <person name="Wiebenga A."/>
            <person name="Young D."/>
            <person name="Pisabarro A."/>
            <person name="Eastwood D.C."/>
            <person name="Martin F."/>
            <person name="Cullen D."/>
            <person name="Grigoriev I.V."/>
            <person name="Hibbett D.S."/>
        </authorList>
    </citation>
    <scope>NUCLEOTIDE SEQUENCE [LARGE SCALE GENOMIC DNA]</scope>
    <source>
        <strain evidence="4">RWD-64-598 SS2</strain>
    </source>
</reference>
<dbReference type="AlphaFoldDB" id="A0A5M3MA79"/>
<proteinExistence type="predicted"/>
<keyword evidence="4" id="KW-1185">Reference proteome</keyword>
<evidence type="ECO:0000256" key="1">
    <source>
        <dbReference type="SAM" id="Coils"/>
    </source>
</evidence>
<organism evidence="3 4">
    <name type="scientific">Coniophora puteana (strain RWD-64-598)</name>
    <name type="common">Brown rot fungus</name>
    <dbReference type="NCBI Taxonomy" id="741705"/>
    <lineage>
        <taxon>Eukaryota</taxon>
        <taxon>Fungi</taxon>
        <taxon>Dikarya</taxon>
        <taxon>Basidiomycota</taxon>
        <taxon>Agaricomycotina</taxon>
        <taxon>Agaricomycetes</taxon>
        <taxon>Agaricomycetidae</taxon>
        <taxon>Boletales</taxon>
        <taxon>Coniophorineae</taxon>
        <taxon>Coniophoraceae</taxon>
        <taxon>Coniophora</taxon>
    </lineage>
</organism>
<feature type="compositionally biased region" description="Low complexity" evidence="2">
    <location>
        <begin position="464"/>
        <end position="478"/>
    </location>
</feature>
<feature type="region of interest" description="Disordered" evidence="2">
    <location>
        <begin position="425"/>
        <end position="481"/>
    </location>
</feature>